<protein>
    <submittedName>
        <fullName evidence="1">Uncharacterized protein</fullName>
    </submittedName>
</protein>
<accession>A0ABR0B445</accession>
<sequence length="88" mass="10041">MPWHENGHRLILEIMPFKKYVSCVKGPWRGTSVRSAPDNRDESRGWKNSVTAKLPTSMDVVSRLVNLFKPGDLRAMIAHQINVNGLKR</sequence>
<evidence type="ECO:0000313" key="2">
    <source>
        <dbReference type="Proteomes" id="UP001234178"/>
    </source>
</evidence>
<dbReference type="EMBL" id="JAOYFB010000040">
    <property type="protein sequence ID" value="KAK4036420.1"/>
    <property type="molecule type" value="Genomic_DNA"/>
</dbReference>
<organism evidence="1 2">
    <name type="scientific">Daphnia magna</name>
    <dbReference type="NCBI Taxonomy" id="35525"/>
    <lineage>
        <taxon>Eukaryota</taxon>
        <taxon>Metazoa</taxon>
        <taxon>Ecdysozoa</taxon>
        <taxon>Arthropoda</taxon>
        <taxon>Crustacea</taxon>
        <taxon>Branchiopoda</taxon>
        <taxon>Diplostraca</taxon>
        <taxon>Cladocera</taxon>
        <taxon>Anomopoda</taxon>
        <taxon>Daphniidae</taxon>
        <taxon>Daphnia</taxon>
    </lineage>
</organism>
<keyword evidence="2" id="KW-1185">Reference proteome</keyword>
<reference evidence="1 2" key="1">
    <citation type="journal article" date="2023" name="Nucleic Acids Res.">
        <title>The hologenome of Daphnia magna reveals possible DNA methylation and microbiome-mediated evolution of the host genome.</title>
        <authorList>
            <person name="Chaturvedi A."/>
            <person name="Li X."/>
            <person name="Dhandapani V."/>
            <person name="Marshall H."/>
            <person name="Kissane S."/>
            <person name="Cuenca-Cambronero M."/>
            <person name="Asole G."/>
            <person name="Calvet F."/>
            <person name="Ruiz-Romero M."/>
            <person name="Marangio P."/>
            <person name="Guigo R."/>
            <person name="Rago D."/>
            <person name="Mirbahai L."/>
            <person name="Eastwood N."/>
            <person name="Colbourne J.K."/>
            <person name="Zhou J."/>
            <person name="Mallon E."/>
            <person name="Orsini L."/>
        </authorList>
    </citation>
    <scope>NUCLEOTIDE SEQUENCE [LARGE SCALE GENOMIC DNA]</scope>
    <source>
        <strain evidence="1">LRV0_1</strain>
    </source>
</reference>
<proteinExistence type="predicted"/>
<name>A0ABR0B445_9CRUS</name>
<evidence type="ECO:0000313" key="1">
    <source>
        <dbReference type="EMBL" id="KAK4036420.1"/>
    </source>
</evidence>
<comment type="caution">
    <text evidence="1">The sequence shown here is derived from an EMBL/GenBank/DDBJ whole genome shotgun (WGS) entry which is preliminary data.</text>
</comment>
<gene>
    <name evidence="1" type="ORF">OUZ56_028475</name>
</gene>
<dbReference type="Proteomes" id="UP001234178">
    <property type="component" value="Unassembled WGS sequence"/>
</dbReference>